<dbReference type="InterPro" id="IPR023346">
    <property type="entry name" value="Lysozyme-like_dom_sf"/>
</dbReference>
<keyword evidence="4" id="KW-1185">Reference proteome</keyword>
<dbReference type="Proteomes" id="UP001597295">
    <property type="component" value="Unassembled WGS sequence"/>
</dbReference>
<evidence type="ECO:0000313" key="4">
    <source>
        <dbReference type="Proteomes" id="UP001597295"/>
    </source>
</evidence>
<organism evidence="3 4">
    <name type="scientific">Lacibacterium aquatile</name>
    <dbReference type="NCBI Taxonomy" id="1168082"/>
    <lineage>
        <taxon>Bacteria</taxon>
        <taxon>Pseudomonadati</taxon>
        <taxon>Pseudomonadota</taxon>
        <taxon>Alphaproteobacteria</taxon>
        <taxon>Rhodospirillales</taxon>
        <taxon>Rhodospirillaceae</taxon>
    </lineage>
</organism>
<comment type="caution">
    <text evidence="3">The sequence shown here is derived from an EMBL/GenBank/DDBJ whole genome shotgun (WGS) entry which is preliminary data.</text>
</comment>
<dbReference type="Pfam" id="PF01464">
    <property type="entry name" value="SLT"/>
    <property type="match status" value="1"/>
</dbReference>
<gene>
    <name evidence="3" type="ORF">ACFSM5_14615</name>
</gene>
<dbReference type="RefSeq" id="WP_379877170.1">
    <property type="nucleotide sequence ID" value="NZ_JBHUIP010000012.1"/>
</dbReference>
<evidence type="ECO:0000259" key="2">
    <source>
        <dbReference type="Pfam" id="PF01464"/>
    </source>
</evidence>
<reference evidence="4" key="1">
    <citation type="journal article" date="2019" name="Int. J. Syst. Evol. Microbiol.">
        <title>The Global Catalogue of Microorganisms (GCM) 10K type strain sequencing project: providing services to taxonomists for standard genome sequencing and annotation.</title>
        <authorList>
            <consortium name="The Broad Institute Genomics Platform"/>
            <consortium name="The Broad Institute Genome Sequencing Center for Infectious Disease"/>
            <person name="Wu L."/>
            <person name="Ma J."/>
        </authorList>
    </citation>
    <scope>NUCLEOTIDE SEQUENCE [LARGE SCALE GENOMIC DNA]</scope>
    <source>
        <strain evidence="4">CGMCC 1.19062</strain>
    </source>
</reference>
<dbReference type="SUPFAM" id="SSF53955">
    <property type="entry name" value="Lysozyme-like"/>
    <property type="match status" value="1"/>
</dbReference>
<comment type="similarity">
    <text evidence="1">Belongs to the virb1 family.</text>
</comment>
<proteinExistence type="inferred from homology"/>
<feature type="domain" description="Transglycosylase SLT" evidence="2">
    <location>
        <begin position="33"/>
        <end position="87"/>
    </location>
</feature>
<name>A0ABW5DUI1_9PROT</name>
<protein>
    <submittedName>
        <fullName evidence="3">Transglycosylase SLT domain-containing protein</fullName>
    </submittedName>
</protein>
<dbReference type="EMBL" id="JBHUIP010000012">
    <property type="protein sequence ID" value="MFD2264131.1"/>
    <property type="molecule type" value="Genomic_DNA"/>
</dbReference>
<evidence type="ECO:0000313" key="3">
    <source>
        <dbReference type="EMBL" id="MFD2264131.1"/>
    </source>
</evidence>
<dbReference type="Gene3D" id="1.10.530.10">
    <property type="match status" value="1"/>
</dbReference>
<evidence type="ECO:0000256" key="1">
    <source>
        <dbReference type="ARBA" id="ARBA00009387"/>
    </source>
</evidence>
<dbReference type="InterPro" id="IPR008258">
    <property type="entry name" value="Transglycosylase_SLT_dom_1"/>
</dbReference>
<accession>A0ABW5DUI1</accession>
<sequence>MTLTQAPLSRQTPRASDAKVAGYEIDGEVLSSIRHASRKTGVEFGYLMAQAAQESSFQTDAKAGTSSATGLYQFIDSTWLRTMKDHGAKHGLATEANAIQSDGRGSLKVADPAMKQRIMDMRKDPKVAAVLGAEFALSNKNQIEASLGHDVGSTELYLAHFLGAGGATRFLQAIEKNGSQSAASLMPEAAASNKNVFYDKATGRARTVGEVYKLFSRSIETKSDAFASLEDGVAAGPRATGAAKGPAFGPTMANARLLAANGTGPTGLNASGGALASDGLPTGPLNLDLLTMLAFSALESLDATAGEEDQAQVNNVDQRQRAYEAKMDLNKSRLSIQS</sequence>